<dbReference type="InterPro" id="IPR014729">
    <property type="entry name" value="Rossmann-like_a/b/a_fold"/>
</dbReference>
<dbReference type="CDD" id="cd06259">
    <property type="entry name" value="YdcF-like"/>
    <property type="match status" value="1"/>
</dbReference>
<accession>A0ABN8WDJ7</accession>
<gene>
    <name evidence="2" type="ORF">R83534S58_LOCUS1414</name>
</gene>
<name>A0ABN8WDJ7_9PROT</name>
<organism evidence="2 3">
    <name type="scientific">Commensalibacter papalotli</name>
    <name type="common">ex Botero et al. 2024</name>
    <dbReference type="NCBI Taxonomy" id="2972766"/>
    <lineage>
        <taxon>Bacteria</taxon>
        <taxon>Pseudomonadati</taxon>
        <taxon>Pseudomonadota</taxon>
        <taxon>Alphaproteobacteria</taxon>
        <taxon>Acetobacterales</taxon>
        <taxon>Acetobacteraceae</taxon>
    </lineage>
</organism>
<reference evidence="2" key="1">
    <citation type="submission" date="2022-10" db="EMBL/GenBank/DDBJ databases">
        <authorList>
            <person name="Botero Cardona J."/>
        </authorList>
    </citation>
    <scope>NUCLEOTIDE SEQUENCE</scope>
    <source>
        <strain evidence="2">R-83534</strain>
    </source>
</reference>
<dbReference type="Pfam" id="PF02698">
    <property type="entry name" value="DUF218"/>
    <property type="match status" value="1"/>
</dbReference>
<dbReference type="Gene3D" id="3.40.50.620">
    <property type="entry name" value="HUPs"/>
    <property type="match status" value="1"/>
</dbReference>
<dbReference type="RefSeq" id="WP_034339319.1">
    <property type="nucleotide sequence ID" value="NZ_CAMXCH010000003.1"/>
</dbReference>
<dbReference type="PANTHER" id="PTHR30336">
    <property type="entry name" value="INNER MEMBRANE PROTEIN, PROBABLE PERMEASE"/>
    <property type="match status" value="1"/>
</dbReference>
<dbReference type="EMBL" id="CAMXCH010000003">
    <property type="protein sequence ID" value="CAI3945891.1"/>
    <property type="molecule type" value="Genomic_DNA"/>
</dbReference>
<comment type="caution">
    <text evidence="2">The sequence shown here is derived from an EMBL/GenBank/DDBJ whole genome shotgun (WGS) entry which is preliminary data.</text>
</comment>
<proteinExistence type="predicted"/>
<evidence type="ECO:0000313" key="2">
    <source>
        <dbReference type="EMBL" id="CAI3945891.1"/>
    </source>
</evidence>
<evidence type="ECO:0000259" key="1">
    <source>
        <dbReference type="Pfam" id="PF02698"/>
    </source>
</evidence>
<dbReference type="InterPro" id="IPR003848">
    <property type="entry name" value="DUF218"/>
</dbReference>
<dbReference type="InterPro" id="IPR051599">
    <property type="entry name" value="Cell_Envelope_Assoc"/>
</dbReference>
<evidence type="ECO:0000313" key="3">
    <source>
        <dbReference type="Proteomes" id="UP001154272"/>
    </source>
</evidence>
<sequence>MNRQPILVFGAALKADGTPQNVLIARVKAAVAYGNSSLSSLYIVTGGNPKQGITEAEMMKRLLIQSGVNEDQIICEDKAAKTIESVILCSALLIKLGFSQKKTRIVVVSNAYHLPRCCWLLYLSGWRTRSVAALGNASRNFYKCWSWRLREIPAIVWNSFRILLY</sequence>
<dbReference type="Proteomes" id="UP001154272">
    <property type="component" value="Unassembled WGS sequence"/>
</dbReference>
<protein>
    <submittedName>
        <fullName evidence="2">DUF218 family (ElyC) (PDB:3CA8) (PUBMED:24391520)</fullName>
    </submittedName>
</protein>
<feature type="domain" description="DUF218" evidence="1">
    <location>
        <begin position="6"/>
        <end position="132"/>
    </location>
</feature>
<keyword evidence="3" id="KW-1185">Reference proteome</keyword>
<dbReference type="PANTHER" id="PTHR30336:SF4">
    <property type="entry name" value="ENVELOPE BIOGENESIS FACTOR ELYC"/>
    <property type="match status" value="1"/>
</dbReference>